<dbReference type="Proteomes" id="UP000289200">
    <property type="component" value="Unassembled WGS sequence"/>
</dbReference>
<dbReference type="AlphaFoldDB" id="A0A3S4AXR3"/>
<proteinExistence type="predicted"/>
<organism evidence="1 2">
    <name type="scientific">Rhodoplanes serenus</name>
    <dbReference type="NCBI Taxonomy" id="200615"/>
    <lineage>
        <taxon>Bacteria</taxon>
        <taxon>Pseudomonadati</taxon>
        <taxon>Pseudomonadota</taxon>
        <taxon>Alphaproteobacteria</taxon>
        <taxon>Hyphomicrobiales</taxon>
        <taxon>Nitrobacteraceae</taxon>
        <taxon>Rhodoplanes</taxon>
    </lineage>
</organism>
<evidence type="ECO:0000313" key="2">
    <source>
        <dbReference type="Proteomes" id="UP000289200"/>
    </source>
</evidence>
<evidence type="ECO:0000313" key="1">
    <source>
        <dbReference type="EMBL" id="VCU06698.1"/>
    </source>
</evidence>
<protein>
    <submittedName>
        <fullName evidence="1">Uncharacterized protein</fullName>
    </submittedName>
</protein>
<gene>
    <name evidence="1" type="ORF">RHODGE_RHODGE_01345</name>
</gene>
<name>A0A3S4AXR3_9BRAD</name>
<sequence length="107" mass="12214">MRLDTNVTTKERPIYTVLDDPGLAAGNEIIVTIFDWQGKAPVRATLGWIAHARKEAEVGPDESDEVEVGLALARARHLQRRYGFRRIVIVLEHEDLWDPAWGELVRR</sequence>
<accession>A0A3S4AXR3</accession>
<dbReference type="EMBL" id="UWOC01000111">
    <property type="protein sequence ID" value="VCU06698.1"/>
    <property type="molecule type" value="Genomic_DNA"/>
</dbReference>
<reference evidence="2" key="1">
    <citation type="submission" date="2018-10" db="EMBL/GenBank/DDBJ databases">
        <authorList>
            <person name="Peiro R."/>
            <person name="Begona"/>
            <person name="Cbmso G."/>
            <person name="Lopez M."/>
            <person name="Gonzalez S."/>
            <person name="Sacristan E."/>
            <person name="Castillo E."/>
        </authorList>
    </citation>
    <scope>NUCLEOTIDE SEQUENCE [LARGE SCALE GENOMIC DNA]</scope>
</reference>
<comment type="caution">
    <text evidence="1">The sequence shown here is derived from an EMBL/GenBank/DDBJ whole genome shotgun (WGS) entry which is preliminary data.</text>
</comment>
<keyword evidence="2" id="KW-1185">Reference proteome</keyword>